<accession>A0A1G6BDT3</accession>
<keyword evidence="3" id="KW-1185">Reference proteome</keyword>
<evidence type="ECO:0000313" key="3">
    <source>
        <dbReference type="Proteomes" id="UP000198771"/>
    </source>
</evidence>
<dbReference type="RefSeq" id="WP_139162918.1">
    <property type="nucleotide sequence ID" value="NZ_FMXO01000004.1"/>
</dbReference>
<dbReference type="Proteomes" id="UP000198771">
    <property type="component" value="Unassembled WGS sequence"/>
</dbReference>
<evidence type="ECO:0000313" key="2">
    <source>
        <dbReference type="EMBL" id="SDB18753.1"/>
    </source>
</evidence>
<evidence type="ECO:0000256" key="1">
    <source>
        <dbReference type="SAM" id="SignalP"/>
    </source>
</evidence>
<dbReference type="OrthoDB" id="5416239at2"/>
<gene>
    <name evidence="2" type="ORF">SAMN05660653_00933</name>
</gene>
<protein>
    <submittedName>
        <fullName evidence="2">Uncharacterized protein</fullName>
    </submittedName>
</protein>
<dbReference type="EMBL" id="FMXO01000004">
    <property type="protein sequence ID" value="SDB18753.1"/>
    <property type="molecule type" value="Genomic_DNA"/>
</dbReference>
<dbReference type="STRING" id="617002.SAMN05660653_00933"/>
<dbReference type="AlphaFoldDB" id="A0A1G6BDT3"/>
<reference evidence="2 3" key="1">
    <citation type="submission" date="2016-10" db="EMBL/GenBank/DDBJ databases">
        <authorList>
            <person name="de Groot N.N."/>
        </authorList>
    </citation>
    <scope>NUCLEOTIDE SEQUENCE [LARGE SCALE GENOMIC DNA]</scope>
    <source>
        <strain evidence="2 3">ASO4-2</strain>
    </source>
</reference>
<name>A0A1G6BDT3_9BACT</name>
<organism evidence="2 3">
    <name type="scientific">Desulfonatronum thiosulfatophilum</name>
    <dbReference type="NCBI Taxonomy" id="617002"/>
    <lineage>
        <taxon>Bacteria</taxon>
        <taxon>Pseudomonadati</taxon>
        <taxon>Thermodesulfobacteriota</taxon>
        <taxon>Desulfovibrionia</taxon>
        <taxon>Desulfovibrionales</taxon>
        <taxon>Desulfonatronaceae</taxon>
        <taxon>Desulfonatronum</taxon>
    </lineage>
</organism>
<feature type="chain" id="PRO_5011677752" evidence="1">
    <location>
        <begin position="34"/>
        <end position="404"/>
    </location>
</feature>
<proteinExistence type="predicted"/>
<sequence>MTRRRTLRPAFRTMALALMIMAAFSLHPQALWASQSMEKELPEAVSTSLATLVQRVQDREAVMLVNAIPLLDFAKNTALSRDNWKVEDFMEATGAYFGYSIASPVDRIVKYLYHPELPPSIFHPSVVRVGKWDEGPSEDIPALWQDLHENAVVAVYGQETEENTPDVTTGGYYTYHADRLILLINHGGEKYLLSISKQRDQSSVGRKGVVIGDDADWNYFYTDEEGLTKGGLGWVNSYMFDSFSVTVLSADKSDPERTQHVMFKWVRAGWSGMNMVRSGHVRSGCERFSQSLIKLMESDRLPDIETFQSMTRHVRAMDRRELSRTLQPYIEKLREMSAEDTVLSRRSFQRMLAEDDPLEHYSDYALKSLVMKEFLKKSIGIPAMLTMSHDDVLASLFPEHDQES</sequence>
<feature type="signal peptide" evidence="1">
    <location>
        <begin position="1"/>
        <end position="33"/>
    </location>
</feature>
<keyword evidence="1" id="KW-0732">Signal</keyword>